<reference evidence="3" key="2">
    <citation type="submission" date="2020-09" db="EMBL/GenBank/DDBJ databases">
        <authorList>
            <person name="Sun Q."/>
            <person name="Ohkuma M."/>
        </authorList>
    </citation>
    <scope>NUCLEOTIDE SEQUENCE</scope>
    <source>
        <strain evidence="3">JCM 3313</strain>
    </source>
</reference>
<dbReference type="Proteomes" id="UP000639606">
    <property type="component" value="Unassembled WGS sequence"/>
</dbReference>
<sequence>MTAVSFTTVTTIAPEPALHRPKRALVAAGEVALAVLLGLAAAWCWNRGVLRLSYPVPDHPPLRATRYLGNWIGTSIALGTAAGALLIDAVRQTVLAVRARASAPAGVPAGAPGPEEPAETDV</sequence>
<evidence type="ECO:0000313" key="3">
    <source>
        <dbReference type="EMBL" id="GGP57128.1"/>
    </source>
</evidence>
<evidence type="ECO:0000313" key="4">
    <source>
        <dbReference type="Proteomes" id="UP000639606"/>
    </source>
</evidence>
<dbReference type="EMBL" id="BMRG01000005">
    <property type="protein sequence ID" value="GGP57128.1"/>
    <property type="molecule type" value="Genomic_DNA"/>
</dbReference>
<feature type="region of interest" description="Disordered" evidence="1">
    <location>
        <begin position="103"/>
        <end position="122"/>
    </location>
</feature>
<keyword evidence="2" id="KW-0472">Membrane</keyword>
<dbReference type="AlphaFoldDB" id="A0A918AP86"/>
<feature type="transmembrane region" description="Helical" evidence="2">
    <location>
        <begin position="24"/>
        <end position="48"/>
    </location>
</feature>
<organism evidence="3 4">
    <name type="scientific">Saccharothrix coeruleofusca</name>
    <dbReference type="NCBI Taxonomy" id="33919"/>
    <lineage>
        <taxon>Bacteria</taxon>
        <taxon>Bacillati</taxon>
        <taxon>Actinomycetota</taxon>
        <taxon>Actinomycetes</taxon>
        <taxon>Pseudonocardiales</taxon>
        <taxon>Pseudonocardiaceae</taxon>
        <taxon>Saccharothrix</taxon>
    </lineage>
</organism>
<keyword evidence="2" id="KW-1133">Transmembrane helix</keyword>
<evidence type="ECO:0000256" key="1">
    <source>
        <dbReference type="SAM" id="MobiDB-lite"/>
    </source>
</evidence>
<gene>
    <name evidence="3" type="ORF">GCM10010185_31840</name>
</gene>
<evidence type="ECO:0000256" key="2">
    <source>
        <dbReference type="SAM" id="Phobius"/>
    </source>
</evidence>
<proteinExistence type="predicted"/>
<comment type="caution">
    <text evidence="3">The sequence shown here is derived from an EMBL/GenBank/DDBJ whole genome shotgun (WGS) entry which is preliminary data.</text>
</comment>
<keyword evidence="4" id="KW-1185">Reference proteome</keyword>
<feature type="compositionally biased region" description="Low complexity" evidence="1">
    <location>
        <begin position="103"/>
        <end position="113"/>
    </location>
</feature>
<feature type="transmembrane region" description="Helical" evidence="2">
    <location>
        <begin position="68"/>
        <end position="90"/>
    </location>
</feature>
<protein>
    <submittedName>
        <fullName evidence="3">Uncharacterized protein</fullName>
    </submittedName>
</protein>
<name>A0A918AP86_9PSEU</name>
<accession>A0A918AP86</accession>
<keyword evidence="2" id="KW-0812">Transmembrane</keyword>
<reference evidence="3" key="1">
    <citation type="journal article" date="2014" name="Int. J. Syst. Evol. Microbiol.">
        <title>Complete genome sequence of Corynebacterium casei LMG S-19264T (=DSM 44701T), isolated from a smear-ripened cheese.</title>
        <authorList>
            <consortium name="US DOE Joint Genome Institute (JGI-PGF)"/>
            <person name="Walter F."/>
            <person name="Albersmeier A."/>
            <person name="Kalinowski J."/>
            <person name="Ruckert C."/>
        </authorList>
    </citation>
    <scope>NUCLEOTIDE SEQUENCE</scope>
    <source>
        <strain evidence="3">JCM 3313</strain>
    </source>
</reference>